<dbReference type="Pfam" id="PF17834">
    <property type="entry name" value="GHD"/>
    <property type="match status" value="1"/>
</dbReference>
<protein>
    <recommendedName>
        <fullName evidence="4 11">Beta-galactosidase</fullName>
        <ecNumber evidence="4 11">3.2.1.23</ecNumber>
    </recommendedName>
</protein>
<dbReference type="GO" id="GO:0009505">
    <property type="term" value="C:plant-type cell wall"/>
    <property type="evidence" value="ECO:0000318"/>
    <property type="project" value="GO_Central"/>
</dbReference>
<dbReference type="OMA" id="RYWISYL"/>
<dbReference type="GO" id="GO:0005773">
    <property type="term" value="C:vacuole"/>
    <property type="evidence" value="ECO:0000318"/>
    <property type="project" value="GO_Central"/>
</dbReference>
<dbReference type="FunCoup" id="A0A1U8ATA9">
    <property type="interactions" value="67"/>
</dbReference>
<dbReference type="GO" id="GO:0009827">
    <property type="term" value="P:plant-type cell wall modification"/>
    <property type="evidence" value="ECO:0000318"/>
    <property type="project" value="GO_Central"/>
</dbReference>
<keyword evidence="15" id="KW-1185">Reference proteome</keyword>
<dbReference type="Pfam" id="PF02140">
    <property type="entry name" value="SUEL_Lectin"/>
    <property type="match status" value="1"/>
</dbReference>
<dbReference type="InterPro" id="IPR001944">
    <property type="entry name" value="Glycoside_Hdrlase_35"/>
</dbReference>
<feature type="domain" description="SUEL-type lectin" evidence="14">
    <location>
        <begin position="737"/>
        <end position="827"/>
    </location>
</feature>
<evidence type="ECO:0000256" key="4">
    <source>
        <dbReference type="ARBA" id="ARBA00012756"/>
    </source>
</evidence>
<evidence type="ECO:0000256" key="1">
    <source>
        <dbReference type="ARBA" id="ARBA00001412"/>
    </source>
</evidence>
<evidence type="ECO:0000256" key="10">
    <source>
        <dbReference type="ARBA" id="ARBA00023295"/>
    </source>
</evidence>
<dbReference type="EC" id="3.2.1.23" evidence="4 11"/>
<dbReference type="Proteomes" id="UP000189703">
    <property type="component" value="Unplaced"/>
</dbReference>
<keyword evidence="5" id="KW-0052">Apoplast</keyword>
<dbReference type="OrthoDB" id="1657402at2759"/>
<dbReference type="PROSITE" id="PS50228">
    <property type="entry name" value="SUEL_LECTIN"/>
    <property type="match status" value="1"/>
</dbReference>
<organism evidence="15 16">
    <name type="scientific">Nelumbo nucifera</name>
    <name type="common">Sacred lotus</name>
    <dbReference type="NCBI Taxonomy" id="4432"/>
    <lineage>
        <taxon>Eukaryota</taxon>
        <taxon>Viridiplantae</taxon>
        <taxon>Streptophyta</taxon>
        <taxon>Embryophyta</taxon>
        <taxon>Tracheophyta</taxon>
        <taxon>Spermatophyta</taxon>
        <taxon>Magnoliopsida</taxon>
        <taxon>Proteales</taxon>
        <taxon>Nelumbonaceae</taxon>
        <taxon>Nelumbo</taxon>
    </lineage>
</organism>
<dbReference type="FunFam" id="2.60.120.260:FF:000050">
    <property type="entry name" value="Beta-galactosidase"/>
    <property type="match status" value="1"/>
</dbReference>
<comment type="catalytic activity">
    <reaction evidence="1 11">
        <text>Hydrolysis of terminal non-reducing beta-D-galactose residues in beta-D-galactosides.</text>
        <dbReference type="EC" id="3.2.1.23"/>
    </reaction>
</comment>
<dbReference type="PROSITE" id="PS01182">
    <property type="entry name" value="GLYCOSYL_HYDROL_F35"/>
    <property type="match status" value="1"/>
</dbReference>
<sequence length="831" mass="93474">MLIRSPALPLLFTLVSVFVVSAVSEEVTYDGRSFIINGKRELFFSGSVHYPRVPVGMWPEIFNKSKHGGLNTIETYVFWNVHEPKQGKYNFEGNYDLVKFIKLIKEMDMYAVLRIGPFVQAEWNYGGLPYWLREVPNITFRTDNEPYKYHMQKFTELIVKKMKDEKLFASQGGPIVLSQIENEYNTIQLAYREAGISYVHWAAKMAVGLNTGVPWVMCKQKEAPDPVINSCNGRNCGDTFIGPNKPNKPFIWTENWTAQYRVFGDPPSQRAAEDLAFAVARFFSKKGTLNNYYMYHGGTNYGRTSADFVTTRYYDEAPLDEYGLQKDPKWGHLRDLHAALRLCKKALLWGTPSVQKLENGVEARIFENSESKVCAAFLCNNNTREPATAKFRGKEYYFPPRSISILPDCKTVVFNTQNVVSQHNSRSYKISKRANKNLEWEMYHEKIPIIDESPVKYKNPLELMNQTKDRSDYLWYTTKIQLTRDDLPFRRDIHPVLQVSNFGHVMHTFANGEYVGSGHGSHIEKSFTFQKPVPLKPGTNHIQLLGMTVGFPDSGAYLNIRLAGVHRVAVQGLNTGTLDLSANGWGHQVGVDGEKNEIFTPEGTEKVSWKEAKGGGHALTWYKTYFDAPEGDNPVALNLTSMGKGMVWVNGKSIGRYWVDYKSPLGKPTQSEYHVPRVFLKPSGNLLVVLEEMGGNPEEIKILTVNRDTICSIITEHHSANVQSWQRENGKIRAVVGDTNPKAHLKCPNHKVIVNVDFATFGNVPTGACGAFTPGNCTSSSEAKKVVEQYCLGKTTCDIPVDQKTFGGGKGDECPGIKSLAVQVHCAGKDD</sequence>
<dbReference type="KEGG" id="nnu:104603863"/>
<feature type="signal peptide" evidence="13">
    <location>
        <begin position="1"/>
        <end position="22"/>
    </location>
</feature>
<dbReference type="SUPFAM" id="SSF49785">
    <property type="entry name" value="Galactose-binding domain-like"/>
    <property type="match status" value="2"/>
</dbReference>
<evidence type="ECO:0000313" key="15">
    <source>
        <dbReference type="Proteomes" id="UP000189703"/>
    </source>
</evidence>
<dbReference type="PANTHER" id="PTHR23421">
    <property type="entry name" value="BETA-GALACTOSIDASE RELATED"/>
    <property type="match status" value="1"/>
</dbReference>
<comment type="subcellular location">
    <subcellularLocation>
        <location evidence="2">Secreted</location>
        <location evidence="2">Extracellular space</location>
        <location evidence="2">Apoplast</location>
    </subcellularLocation>
</comment>
<dbReference type="Pfam" id="PF01301">
    <property type="entry name" value="Glyco_hydro_35"/>
    <property type="match status" value="1"/>
</dbReference>
<dbReference type="InterPro" id="IPR000922">
    <property type="entry name" value="Lectin_gal-bd_dom"/>
</dbReference>
<evidence type="ECO:0000256" key="7">
    <source>
        <dbReference type="ARBA" id="ARBA00022729"/>
    </source>
</evidence>
<proteinExistence type="inferred from homology"/>
<feature type="chain" id="PRO_5010517669" description="Beta-galactosidase" evidence="13">
    <location>
        <begin position="23"/>
        <end position="831"/>
    </location>
</feature>
<gene>
    <name evidence="16" type="primary">LOC104603863</name>
</gene>
<dbReference type="InterPro" id="IPR031330">
    <property type="entry name" value="Gly_Hdrlase_35_cat"/>
</dbReference>
<accession>A0A1U8ATA9</accession>
<dbReference type="GeneID" id="104603863"/>
<evidence type="ECO:0000256" key="2">
    <source>
        <dbReference type="ARBA" id="ARBA00004271"/>
    </source>
</evidence>
<evidence type="ECO:0000256" key="8">
    <source>
        <dbReference type="ARBA" id="ARBA00022801"/>
    </source>
</evidence>
<evidence type="ECO:0000256" key="13">
    <source>
        <dbReference type="SAM" id="SignalP"/>
    </source>
</evidence>
<dbReference type="GO" id="GO:0030246">
    <property type="term" value="F:carbohydrate binding"/>
    <property type="evidence" value="ECO:0007669"/>
    <property type="project" value="InterPro"/>
</dbReference>
<evidence type="ECO:0000256" key="5">
    <source>
        <dbReference type="ARBA" id="ARBA00022523"/>
    </source>
</evidence>
<evidence type="ECO:0000256" key="12">
    <source>
        <dbReference type="RuleBase" id="RU003679"/>
    </source>
</evidence>
<dbReference type="Gene3D" id="2.60.120.740">
    <property type="match status" value="1"/>
</dbReference>
<dbReference type="InterPro" id="IPR041392">
    <property type="entry name" value="GHD"/>
</dbReference>
<reference evidence="16" key="1">
    <citation type="submission" date="2025-08" db="UniProtKB">
        <authorList>
            <consortium name="RefSeq"/>
        </authorList>
    </citation>
    <scope>IDENTIFICATION</scope>
</reference>
<evidence type="ECO:0000256" key="3">
    <source>
        <dbReference type="ARBA" id="ARBA00009809"/>
    </source>
</evidence>
<keyword evidence="9" id="KW-0325">Glycoprotein</keyword>
<dbReference type="InterPro" id="IPR048913">
    <property type="entry name" value="BetaGal_gal-bd"/>
</dbReference>
<dbReference type="RefSeq" id="XP_010266335.1">
    <property type="nucleotide sequence ID" value="XM_010268033.2"/>
</dbReference>
<evidence type="ECO:0000256" key="11">
    <source>
        <dbReference type="RuleBase" id="RU000675"/>
    </source>
</evidence>
<dbReference type="CDD" id="cd22842">
    <property type="entry name" value="Gal_Rha_Lectin_BGal"/>
    <property type="match status" value="1"/>
</dbReference>
<dbReference type="Pfam" id="PF21467">
    <property type="entry name" value="BetaGal_gal-bd"/>
    <property type="match status" value="1"/>
</dbReference>
<dbReference type="eggNOG" id="KOG0496">
    <property type="taxonomic scope" value="Eukaryota"/>
</dbReference>
<dbReference type="InterPro" id="IPR017853">
    <property type="entry name" value="GH"/>
</dbReference>
<dbReference type="InterPro" id="IPR019801">
    <property type="entry name" value="Glyco_hydro_35_CS"/>
</dbReference>
<dbReference type="InterPro" id="IPR008979">
    <property type="entry name" value="Galactose-bd-like_sf"/>
</dbReference>
<keyword evidence="7 13" id="KW-0732">Signal</keyword>
<dbReference type="GO" id="GO:0048046">
    <property type="term" value="C:apoplast"/>
    <property type="evidence" value="ECO:0007669"/>
    <property type="project" value="UniProtKB-SubCell"/>
</dbReference>
<dbReference type="Gene3D" id="2.60.120.260">
    <property type="entry name" value="Galactose-binding domain-like"/>
    <property type="match status" value="1"/>
</dbReference>
<dbReference type="PRINTS" id="PR00742">
    <property type="entry name" value="GLHYDRLASE35"/>
</dbReference>
<keyword evidence="10 11" id="KW-0326">Glycosidase</keyword>
<dbReference type="SUPFAM" id="SSF51445">
    <property type="entry name" value="(Trans)glycosidases"/>
    <property type="match status" value="1"/>
</dbReference>
<dbReference type="InParanoid" id="A0A1U8ATA9"/>
<comment type="similarity">
    <text evidence="3 12">Belongs to the glycosyl hydrolase 35 family.</text>
</comment>
<dbReference type="Gene3D" id="3.20.20.80">
    <property type="entry name" value="Glycosidases"/>
    <property type="match status" value="1"/>
</dbReference>
<dbReference type="GO" id="GO:0004565">
    <property type="term" value="F:beta-galactosidase activity"/>
    <property type="evidence" value="ECO:0000318"/>
    <property type="project" value="GO_Central"/>
</dbReference>
<dbReference type="GO" id="GO:0019388">
    <property type="term" value="P:galactose catabolic process"/>
    <property type="evidence" value="ECO:0000318"/>
    <property type="project" value="GO_Central"/>
</dbReference>
<keyword evidence="8 11" id="KW-0378">Hydrolase</keyword>
<evidence type="ECO:0000256" key="6">
    <source>
        <dbReference type="ARBA" id="ARBA00022525"/>
    </source>
</evidence>
<dbReference type="InterPro" id="IPR043159">
    <property type="entry name" value="Lectin_gal-bd_sf"/>
</dbReference>
<evidence type="ECO:0000256" key="9">
    <source>
        <dbReference type="ARBA" id="ARBA00023180"/>
    </source>
</evidence>
<evidence type="ECO:0000259" key="14">
    <source>
        <dbReference type="PROSITE" id="PS50228"/>
    </source>
</evidence>
<dbReference type="AlphaFoldDB" id="A0A1U8ATA9"/>
<name>A0A1U8ATA9_NELNU</name>
<keyword evidence="6" id="KW-0964">Secreted</keyword>
<evidence type="ECO:0000313" key="16">
    <source>
        <dbReference type="RefSeq" id="XP_010266335.1"/>
    </source>
</evidence>
<dbReference type="STRING" id="4432.A0A1U8ATA9"/>
<dbReference type="FunFam" id="3.20.20.80:FF:000006">
    <property type="entry name" value="Beta-galactosidase"/>
    <property type="match status" value="1"/>
</dbReference>